<dbReference type="EMBL" id="FRFC01000009">
    <property type="protein sequence ID" value="SHO47944.1"/>
    <property type="molecule type" value="Genomic_DNA"/>
</dbReference>
<dbReference type="RefSeq" id="WP_101010879.1">
    <property type="nucleotide sequence ID" value="NZ_FRFC01000009.1"/>
</dbReference>
<feature type="domain" description="Hemerythrin-like" evidence="1">
    <location>
        <begin position="6"/>
        <end position="136"/>
    </location>
</feature>
<sequence>MSTTSLRKDHALIEKVLKSMWSTIPLLKSGTTIPEPILNQVIDFSINFTDVCHHGKEENSLFPELEKKGMPRNSGPIAVMLMEHEVTRKIATRMDASSKIYLQSGDATQLITDMQEYINHVVQHLWKENNRLFEMAEMALRNDVDQVNKSLQEVEDVKLKEIGKKREDYEKFADEFAKQFPPQE</sequence>
<gene>
    <name evidence="2" type="ORF">NSIN_80026</name>
</gene>
<proteinExistence type="predicted"/>
<dbReference type="InterPro" id="IPR012312">
    <property type="entry name" value="Hemerythrin-like"/>
</dbReference>
<dbReference type="PANTHER" id="PTHR39966:SF1">
    <property type="entry name" value="HEMERYTHRIN-LIKE DOMAIN-CONTAINING PROTEIN"/>
    <property type="match status" value="1"/>
</dbReference>
<dbReference type="Pfam" id="PF01814">
    <property type="entry name" value="Hemerythrin"/>
    <property type="match status" value="1"/>
</dbReference>
<dbReference type="AlphaFoldDB" id="A0A2H1EJ72"/>
<dbReference type="GO" id="GO:0005886">
    <property type="term" value="C:plasma membrane"/>
    <property type="evidence" value="ECO:0007669"/>
    <property type="project" value="TreeGrafter"/>
</dbReference>
<organism evidence="2 3">
    <name type="scientific">Nitrosotalea sinensis</name>
    <dbReference type="NCBI Taxonomy" id="1499975"/>
    <lineage>
        <taxon>Archaea</taxon>
        <taxon>Nitrososphaerota</taxon>
        <taxon>Nitrososphaeria</taxon>
        <taxon>Nitrosotaleales</taxon>
        <taxon>Nitrosotaleaceae</taxon>
        <taxon>Nitrosotalea</taxon>
    </lineage>
</organism>
<protein>
    <submittedName>
        <fullName evidence="2">Hemerythrin HHE cation binding domain protein</fullName>
    </submittedName>
</protein>
<dbReference type="OrthoDB" id="131831at2157"/>
<accession>A0A2H1EJ72</accession>
<evidence type="ECO:0000313" key="2">
    <source>
        <dbReference type="EMBL" id="SHO47944.1"/>
    </source>
</evidence>
<reference evidence="3" key="1">
    <citation type="submission" date="2016-12" db="EMBL/GenBank/DDBJ databases">
        <authorList>
            <person name="Herbold C."/>
        </authorList>
    </citation>
    <scope>NUCLEOTIDE SEQUENCE [LARGE SCALE GENOMIC DNA]</scope>
</reference>
<evidence type="ECO:0000313" key="3">
    <source>
        <dbReference type="Proteomes" id="UP000232412"/>
    </source>
</evidence>
<keyword evidence="3" id="KW-1185">Reference proteome</keyword>
<name>A0A2H1EJ72_9ARCH</name>
<dbReference type="PANTHER" id="PTHR39966">
    <property type="entry name" value="BLL2471 PROTEIN-RELATED"/>
    <property type="match status" value="1"/>
</dbReference>
<evidence type="ECO:0000259" key="1">
    <source>
        <dbReference type="Pfam" id="PF01814"/>
    </source>
</evidence>
<dbReference type="Proteomes" id="UP000232412">
    <property type="component" value="Unassembled WGS sequence"/>
</dbReference>
<dbReference type="Gene3D" id="1.20.120.520">
    <property type="entry name" value="nmb1532 protein domain like"/>
    <property type="match status" value="1"/>
</dbReference>